<evidence type="ECO:0000313" key="1">
    <source>
        <dbReference type="Proteomes" id="UP000887563"/>
    </source>
</evidence>
<sequence length="53" mass="5716">MTVDSQTAPQTQDASLFKRPKVYIIGVGMTAFTKPLASGKGYPELVREAGNPF</sequence>
<evidence type="ECO:0000313" key="2">
    <source>
        <dbReference type="WBParaSite" id="Minc3s06937g40512"/>
    </source>
</evidence>
<reference evidence="2" key="1">
    <citation type="submission" date="2022-11" db="UniProtKB">
        <authorList>
            <consortium name="WormBaseParasite"/>
        </authorList>
    </citation>
    <scope>IDENTIFICATION</scope>
</reference>
<dbReference type="AlphaFoldDB" id="A0A914NR34"/>
<protein>
    <submittedName>
        <fullName evidence="2">Uncharacterized protein</fullName>
    </submittedName>
</protein>
<organism evidence="1 2">
    <name type="scientific">Meloidogyne incognita</name>
    <name type="common">Southern root-knot nematode worm</name>
    <name type="synonym">Oxyuris incognita</name>
    <dbReference type="NCBI Taxonomy" id="6306"/>
    <lineage>
        <taxon>Eukaryota</taxon>
        <taxon>Metazoa</taxon>
        <taxon>Ecdysozoa</taxon>
        <taxon>Nematoda</taxon>
        <taxon>Chromadorea</taxon>
        <taxon>Rhabditida</taxon>
        <taxon>Tylenchina</taxon>
        <taxon>Tylenchomorpha</taxon>
        <taxon>Tylenchoidea</taxon>
        <taxon>Meloidogynidae</taxon>
        <taxon>Meloidogyninae</taxon>
        <taxon>Meloidogyne</taxon>
        <taxon>Meloidogyne incognita group</taxon>
    </lineage>
</organism>
<keyword evidence="1" id="KW-1185">Reference proteome</keyword>
<accession>A0A914NR34</accession>
<proteinExistence type="predicted"/>
<dbReference type="Proteomes" id="UP000887563">
    <property type="component" value="Unplaced"/>
</dbReference>
<dbReference type="WBParaSite" id="Minc3s06937g40512">
    <property type="protein sequence ID" value="Minc3s06937g40512"/>
    <property type="gene ID" value="Minc3s06937g40512"/>
</dbReference>
<name>A0A914NR34_MELIC</name>